<feature type="non-terminal residue" evidence="2">
    <location>
        <position position="50"/>
    </location>
</feature>
<evidence type="ECO:0000256" key="1">
    <source>
        <dbReference type="SAM" id="MobiDB-lite"/>
    </source>
</evidence>
<evidence type="ECO:0000313" key="3">
    <source>
        <dbReference type="Proteomes" id="UP001479290"/>
    </source>
</evidence>
<dbReference type="Proteomes" id="UP001479290">
    <property type="component" value="Unassembled WGS sequence"/>
</dbReference>
<evidence type="ECO:0000313" key="2">
    <source>
        <dbReference type="EMBL" id="KAK9956511.1"/>
    </source>
</evidence>
<proteinExistence type="predicted"/>
<keyword evidence="3" id="KW-1185">Reference proteome</keyword>
<accession>A0AAW1Z559</accession>
<reference evidence="2 3" key="1">
    <citation type="submission" date="2024-05" db="EMBL/GenBank/DDBJ databases">
        <title>A high-quality chromosomal-level genome assembly of Topmouth culter (Culter alburnus).</title>
        <authorList>
            <person name="Zhao H."/>
        </authorList>
    </citation>
    <scope>NUCLEOTIDE SEQUENCE [LARGE SCALE GENOMIC DNA]</scope>
    <source>
        <strain evidence="2">CATC2023</strain>
        <tissue evidence="2">Muscle</tissue>
    </source>
</reference>
<feature type="compositionally biased region" description="Basic and acidic residues" evidence="1">
    <location>
        <begin position="1"/>
        <end position="11"/>
    </location>
</feature>
<feature type="region of interest" description="Disordered" evidence="1">
    <location>
        <begin position="1"/>
        <end position="20"/>
    </location>
</feature>
<comment type="caution">
    <text evidence="2">The sequence shown here is derived from an EMBL/GenBank/DDBJ whole genome shotgun (WGS) entry which is preliminary data.</text>
</comment>
<gene>
    <name evidence="2" type="ORF">ABG768_014242</name>
</gene>
<organism evidence="2 3">
    <name type="scientific">Culter alburnus</name>
    <name type="common">Topmouth culter</name>
    <dbReference type="NCBI Taxonomy" id="194366"/>
    <lineage>
        <taxon>Eukaryota</taxon>
        <taxon>Metazoa</taxon>
        <taxon>Chordata</taxon>
        <taxon>Craniata</taxon>
        <taxon>Vertebrata</taxon>
        <taxon>Euteleostomi</taxon>
        <taxon>Actinopterygii</taxon>
        <taxon>Neopterygii</taxon>
        <taxon>Teleostei</taxon>
        <taxon>Ostariophysi</taxon>
        <taxon>Cypriniformes</taxon>
        <taxon>Xenocyprididae</taxon>
        <taxon>Xenocypridinae</taxon>
        <taxon>Culter</taxon>
    </lineage>
</organism>
<dbReference type="AlphaFoldDB" id="A0AAW1Z559"/>
<dbReference type="EMBL" id="JAWDJR010000020">
    <property type="protein sequence ID" value="KAK9956511.1"/>
    <property type="molecule type" value="Genomic_DNA"/>
</dbReference>
<name>A0AAW1Z559_CULAL</name>
<protein>
    <submittedName>
        <fullName evidence="2">Uncharacterized protein</fullName>
    </submittedName>
</protein>
<sequence length="50" mass="5591">MGEGGNDRKAAIEPALRPQHPQKLIHKEHGWSDAHQRGFVNEETQLMGGM</sequence>